<dbReference type="Proteomes" id="UP000588112">
    <property type="component" value="Unassembled WGS sequence"/>
</dbReference>
<reference evidence="2 3" key="1">
    <citation type="submission" date="2020-08" db="EMBL/GenBank/DDBJ databases">
        <title>Sequencing the genomes of 1000 actinobacteria strains.</title>
        <authorList>
            <person name="Klenk H.-P."/>
        </authorList>
    </citation>
    <scope>NUCLEOTIDE SEQUENCE [LARGE SCALE GENOMIC DNA]</scope>
    <source>
        <strain evidence="2 3">DSM 45790</strain>
    </source>
</reference>
<evidence type="ECO:0000313" key="2">
    <source>
        <dbReference type="EMBL" id="MBB5628062.1"/>
    </source>
</evidence>
<comment type="caution">
    <text evidence="2">The sequence shown here is derived from an EMBL/GenBank/DDBJ whole genome shotgun (WGS) entry which is preliminary data.</text>
</comment>
<accession>A0A7W8Z5V0</accession>
<protein>
    <submittedName>
        <fullName evidence="2">Uncharacterized protein</fullName>
    </submittedName>
</protein>
<name>A0A7W8Z5V0_9ACTN</name>
<evidence type="ECO:0000313" key="3">
    <source>
        <dbReference type="Proteomes" id="UP000588112"/>
    </source>
</evidence>
<dbReference type="AlphaFoldDB" id="A0A7W8Z5V0"/>
<gene>
    <name evidence="2" type="ORF">BJ981_003761</name>
</gene>
<dbReference type="EMBL" id="JACHBR010000001">
    <property type="protein sequence ID" value="MBB5628062.1"/>
    <property type="molecule type" value="Genomic_DNA"/>
</dbReference>
<feature type="signal peptide" evidence="1">
    <location>
        <begin position="1"/>
        <end position="23"/>
    </location>
</feature>
<proteinExistence type="predicted"/>
<feature type="chain" id="PRO_5038425683" evidence="1">
    <location>
        <begin position="24"/>
        <end position="35"/>
    </location>
</feature>
<evidence type="ECO:0000256" key="1">
    <source>
        <dbReference type="SAM" id="SignalP"/>
    </source>
</evidence>
<organism evidence="2 3">
    <name type="scientific">Sphaerisporangium krabiense</name>
    <dbReference type="NCBI Taxonomy" id="763782"/>
    <lineage>
        <taxon>Bacteria</taxon>
        <taxon>Bacillati</taxon>
        <taxon>Actinomycetota</taxon>
        <taxon>Actinomycetes</taxon>
        <taxon>Streptosporangiales</taxon>
        <taxon>Streptosporangiaceae</taxon>
        <taxon>Sphaerisporangium</taxon>
    </lineage>
</organism>
<keyword evidence="3" id="KW-1185">Reference proteome</keyword>
<keyword evidence="1" id="KW-0732">Signal</keyword>
<sequence>MRRRIATALLAALISIGAATVTAAPASAADTAHCC</sequence>